<reference evidence="3" key="1">
    <citation type="journal article" date="2019" name="Int. J. Syst. Evol. Microbiol.">
        <title>The Global Catalogue of Microorganisms (GCM) 10K type strain sequencing project: providing services to taxonomists for standard genome sequencing and annotation.</title>
        <authorList>
            <consortium name="The Broad Institute Genomics Platform"/>
            <consortium name="The Broad Institute Genome Sequencing Center for Infectious Disease"/>
            <person name="Wu L."/>
            <person name="Ma J."/>
        </authorList>
    </citation>
    <scope>NUCLEOTIDE SEQUENCE [LARGE SCALE GENOMIC DNA]</scope>
    <source>
        <strain evidence="3">JCM 4087</strain>
    </source>
</reference>
<protein>
    <submittedName>
        <fullName evidence="2">Uncharacterized protein</fullName>
    </submittedName>
</protein>
<dbReference type="RefSeq" id="WP_263342429.1">
    <property type="nucleotide sequence ID" value="NZ_JAGSYH010000012.1"/>
</dbReference>
<feature type="region of interest" description="Disordered" evidence="1">
    <location>
        <begin position="192"/>
        <end position="230"/>
    </location>
</feature>
<gene>
    <name evidence="2" type="ORF">ACFPT7_15910</name>
</gene>
<evidence type="ECO:0000313" key="2">
    <source>
        <dbReference type="EMBL" id="MFC5863794.1"/>
    </source>
</evidence>
<dbReference type="Proteomes" id="UP001596091">
    <property type="component" value="Unassembled WGS sequence"/>
</dbReference>
<feature type="compositionally biased region" description="Gly residues" evidence="1">
    <location>
        <begin position="307"/>
        <end position="318"/>
    </location>
</feature>
<feature type="region of interest" description="Disordered" evidence="1">
    <location>
        <begin position="254"/>
        <end position="376"/>
    </location>
</feature>
<evidence type="ECO:0000256" key="1">
    <source>
        <dbReference type="SAM" id="MobiDB-lite"/>
    </source>
</evidence>
<keyword evidence="3" id="KW-1185">Reference proteome</keyword>
<sequence>MRFAPMTTLFAEPVPSNSFVSPYLVSVTLHAVAFSFIGMHMYQRNRIIERFPGSDRFSVRVLDLHKPQPTPAKDAGSTSYSRLIPSSAGSSAQEGLAYRGSGASAAAALQLPVPHVMPAPRLLIQPEAPKNVLLPEKAQIPLLVLWGPEKVVVKRAMPPLPQTPSISEVRPSLETPIKEDNLSEFKIASSPLSASRLPTPTGTTSPIVVHGPEPQKKMPETTSLANQPKAPTPAKILSLSDVRVHEGTVVIPLANQGSPKANPGMEIPGILHDPSPAGTNSASGAGSGVAAGTKLGTDPKALAEAGNGTGNRGTGTGGAASAMPGSGVASAKSGAVGAGSLDAKNAPQGSSGNSSLGGTTIFPSQGSGTGNAAAAPGGAVHISLSRDGQFGVVVVGSSVADQYPETASMWSGRMASTVYLRVGQRKSWIMQYSLPSLIEAANPAGGKLEAPWPYEIVRPNIDPDDDDSDAIILHGFVNQEGRFEKLQVVFPPQVTQAAMLTNMMNEWQFRPARFNGNAAAVEVLIIIPDQSE</sequence>
<feature type="compositionally biased region" description="Low complexity" evidence="1">
    <location>
        <begin position="275"/>
        <end position="292"/>
    </location>
</feature>
<feature type="compositionally biased region" description="Low complexity" evidence="1">
    <location>
        <begin position="349"/>
        <end position="358"/>
    </location>
</feature>
<comment type="caution">
    <text evidence="2">The sequence shown here is derived from an EMBL/GenBank/DDBJ whole genome shotgun (WGS) entry which is preliminary data.</text>
</comment>
<feature type="compositionally biased region" description="Polar residues" evidence="1">
    <location>
        <begin position="192"/>
        <end position="206"/>
    </location>
</feature>
<dbReference type="EMBL" id="JBHSPH010000006">
    <property type="protein sequence ID" value="MFC5863794.1"/>
    <property type="molecule type" value="Genomic_DNA"/>
</dbReference>
<proteinExistence type="predicted"/>
<organism evidence="2 3">
    <name type="scientific">Acidicapsa dinghuensis</name>
    <dbReference type="NCBI Taxonomy" id="2218256"/>
    <lineage>
        <taxon>Bacteria</taxon>
        <taxon>Pseudomonadati</taxon>
        <taxon>Acidobacteriota</taxon>
        <taxon>Terriglobia</taxon>
        <taxon>Terriglobales</taxon>
        <taxon>Acidobacteriaceae</taxon>
        <taxon>Acidicapsa</taxon>
    </lineage>
</organism>
<evidence type="ECO:0000313" key="3">
    <source>
        <dbReference type="Proteomes" id="UP001596091"/>
    </source>
</evidence>
<accession>A0ABW1EHL3</accession>
<feature type="compositionally biased region" description="Low complexity" evidence="1">
    <location>
        <begin position="319"/>
        <end position="340"/>
    </location>
</feature>
<name>A0ABW1EHL3_9BACT</name>